<dbReference type="AlphaFoldDB" id="A0A2U1J1B6"/>
<keyword evidence="4" id="KW-1185">Reference proteome</keyword>
<protein>
    <recommendedName>
        <fullName evidence="5">Striatin N-terminal domain-containing protein</fullName>
    </recommendedName>
</protein>
<feature type="coiled-coil region" evidence="2">
    <location>
        <begin position="33"/>
        <end position="88"/>
    </location>
</feature>
<dbReference type="EMBL" id="MBFU01000501">
    <property type="protein sequence ID" value="PVZ98861.1"/>
    <property type="molecule type" value="Genomic_DNA"/>
</dbReference>
<organism evidence="3 4">
    <name type="scientific">Smittium angustum</name>
    <dbReference type="NCBI Taxonomy" id="133377"/>
    <lineage>
        <taxon>Eukaryota</taxon>
        <taxon>Fungi</taxon>
        <taxon>Fungi incertae sedis</taxon>
        <taxon>Zoopagomycota</taxon>
        <taxon>Kickxellomycotina</taxon>
        <taxon>Harpellomycetes</taxon>
        <taxon>Harpellales</taxon>
        <taxon>Legeriomycetaceae</taxon>
        <taxon>Smittium</taxon>
    </lineage>
</organism>
<proteinExistence type="predicted"/>
<evidence type="ECO:0008006" key="5">
    <source>
        <dbReference type="Google" id="ProtNLM"/>
    </source>
</evidence>
<dbReference type="InterPro" id="IPR051488">
    <property type="entry name" value="WD_repeat_striatin"/>
</dbReference>
<dbReference type="PANTHER" id="PTHR15653:SF0">
    <property type="entry name" value="CONNECTOR OF KINASE TO AP-1, ISOFORM E"/>
    <property type="match status" value="1"/>
</dbReference>
<dbReference type="PROSITE" id="PS50082">
    <property type="entry name" value="WD_REPEATS_2"/>
    <property type="match status" value="1"/>
</dbReference>
<dbReference type="Pfam" id="PF00400">
    <property type="entry name" value="WD40"/>
    <property type="match status" value="4"/>
</dbReference>
<dbReference type="InterPro" id="IPR036322">
    <property type="entry name" value="WD40_repeat_dom_sf"/>
</dbReference>
<gene>
    <name evidence="3" type="ORF">BB558_005130</name>
</gene>
<dbReference type="Gene3D" id="2.130.10.10">
    <property type="entry name" value="YVTN repeat-like/Quinoprotein amine dehydrogenase"/>
    <property type="match status" value="2"/>
</dbReference>
<accession>A0A2U1J1B6</accession>
<dbReference type="InterPro" id="IPR015943">
    <property type="entry name" value="WD40/YVTN_repeat-like_dom_sf"/>
</dbReference>
<name>A0A2U1J1B6_SMIAN</name>
<reference evidence="3 4" key="1">
    <citation type="journal article" date="2018" name="MBio">
        <title>Comparative Genomics Reveals the Core Gene Toolbox for the Fungus-Insect Symbiosis.</title>
        <authorList>
            <person name="Wang Y."/>
            <person name="Stata M."/>
            <person name="Wang W."/>
            <person name="Stajich J.E."/>
            <person name="White M.M."/>
            <person name="Moncalvo J.M."/>
        </authorList>
    </citation>
    <scope>NUCLEOTIDE SEQUENCE [LARGE SCALE GENOMIC DNA]</scope>
    <source>
        <strain evidence="3 4">AUS-126-30</strain>
    </source>
</reference>
<dbReference type="SUPFAM" id="SSF50978">
    <property type="entry name" value="WD40 repeat-like"/>
    <property type="match status" value="1"/>
</dbReference>
<keyword evidence="2" id="KW-0175">Coiled coil</keyword>
<comment type="caution">
    <text evidence="3">The sequence shown here is derived from an EMBL/GenBank/DDBJ whole genome shotgun (WGS) entry which is preliminary data.</text>
</comment>
<dbReference type="SMART" id="SM00320">
    <property type="entry name" value="WD40"/>
    <property type="match status" value="5"/>
</dbReference>
<dbReference type="PANTHER" id="PTHR15653">
    <property type="entry name" value="STRIATIN"/>
    <property type="match status" value="1"/>
</dbReference>
<sequence length="575" mass="64685">MNFDSPNIESPKVSIPTSLEQIYTEWRRMERKIETHQLNLMKSETQISNLKKENEKLNDQLLFYKTRIEMLEKALVNQKNRFDSFEAKKDHKHIKNPYQTSLVKKLNNSPNNSNHLKNRNNEKELLLESDIDESYVINQKVHSDNTTNNKTENTVKASWKHRSDFGFHLDKVNSINLFKASDKSTCFVSGGEDGLVVLWKYSYHNHKNEIYGKNSRYSDNNTYASFPEIKNVWRGHMAGITSVVVNESSNMVYSSGMDNLICIYDASIPFGVSSEHVNNNFPVFKLEGHMDIIWDLDIFAPKKTHLSSAKDPGDTLDSILVSSSADGTCKLWDIGSKQPQVLGEIRNPLKSKAGSSTSRFIESTSGLGLSASFGTDLIHLFDVSHSLPLVSTLQTKSRLPVTKFAGLNPNQGTRKNSFYSNLLYTGSEDGTICMFDTRCKHFVGFTSLCSTGCLDDHKKDLISVTSLDFNGELLACGDSLGNVSIYDPRFIAQRHSYFGYSGAKSGFFFGKESTIPYVSSLKLGLDEAGDRNSRTVETNYSGKLSEKGFENQRTNDKYSILVGYSDSTVSQYTML</sequence>
<evidence type="ECO:0000256" key="1">
    <source>
        <dbReference type="PROSITE-ProRule" id="PRU00221"/>
    </source>
</evidence>
<dbReference type="InterPro" id="IPR001680">
    <property type="entry name" value="WD40_rpt"/>
</dbReference>
<dbReference type="Proteomes" id="UP000245591">
    <property type="component" value="Unassembled WGS sequence"/>
</dbReference>
<feature type="repeat" description="WD" evidence="1">
    <location>
        <begin position="233"/>
        <end position="265"/>
    </location>
</feature>
<evidence type="ECO:0000256" key="2">
    <source>
        <dbReference type="SAM" id="Coils"/>
    </source>
</evidence>
<keyword evidence="1" id="KW-0853">WD repeat</keyword>
<evidence type="ECO:0000313" key="4">
    <source>
        <dbReference type="Proteomes" id="UP000245591"/>
    </source>
</evidence>
<evidence type="ECO:0000313" key="3">
    <source>
        <dbReference type="EMBL" id="PVZ98861.1"/>
    </source>
</evidence>